<dbReference type="EMBL" id="JAJEPW010000086">
    <property type="protein sequence ID" value="MCC2130960.1"/>
    <property type="molecule type" value="Genomic_DNA"/>
</dbReference>
<dbReference type="AlphaFoldDB" id="A0AAE3AIJ3"/>
<proteinExistence type="predicted"/>
<accession>A0AAE3AIJ3</accession>
<evidence type="ECO:0000313" key="1">
    <source>
        <dbReference type="EMBL" id="MCC2130960.1"/>
    </source>
</evidence>
<keyword evidence="2" id="KW-1185">Reference proteome</keyword>
<dbReference type="RefSeq" id="WP_302930085.1">
    <property type="nucleotide sequence ID" value="NZ_JAJEPW010000086.1"/>
</dbReference>
<feature type="non-terminal residue" evidence="1">
    <location>
        <position position="1"/>
    </location>
</feature>
<dbReference type="GO" id="GO:0006164">
    <property type="term" value="P:purine nucleotide biosynthetic process"/>
    <property type="evidence" value="ECO:0007669"/>
    <property type="project" value="TreeGrafter"/>
</dbReference>
<dbReference type="InterPro" id="IPR029062">
    <property type="entry name" value="Class_I_gatase-like"/>
</dbReference>
<gene>
    <name evidence="1" type="ORF">LKD37_15900</name>
</gene>
<comment type="caution">
    <text evidence="1">The sequence shown here is derived from an EMBL/GenBank/DDBJ whole genome shotgun (WGS) entry which is preliminary data.</text>
</comment>
<organism evidence="1 2">
    <name type="scientific">Brotocaccenecus cirricatena</name>
    <dbReference type="NCBI Taxonomy" id="3064195"/>
    <lineage>
        <taxon>Bacteria</taxon>
        <taxon>Bacillati</taxon>
        <taxon>Bacillota</taxon>
        <taxon>Clostridia</taxon>
        <taxon>Eubacteriales</taxon>
        <taxon>Oscillospiraceae</taxon>
        <taxon>Brotocaccenecus</taxon>
    </lineage>
</organism>
<dbReference type="GO" id="GO:0005737">
    <property type="term" value="C:cytoplasm"/>
    <property type="evidence" value="ECO:0007669"/>
    <property type="project" value="TreeGrafter"/>
</dbReference>
<dbReference type="Pfam" id="PF13507">
    <property type="entry name" value="GATase_5"/>
    <property type="match status" value="1"/>
</dbReference>
<dbReference type="PANTHER" id="PTHR10099:SF1">
    <property type="entry name" value="PHOSPHORIBOSYLFORMYLGLYCINAMIDINE SYNTHASE"/>
    <property type="match status" value="1"/>
</dbReference>
<dbReference type="PANTHER" id="PTHR10099">
    <property type="entry name" value="PHOSPHORIBOSYLFORMYLGLYCINAMIDINE SYNTHASE"/>
    <property type="match status" value="1"/>
</dbReference>
<dbReference type="GO" id="GO:0004642">
    <property type="term" value="F:phosphoribosylformylglycinamidine synthase activity"/>
    <property type="evidence" value="ECO:0007669"/>
    <property type="project" value="TreeGrafter"/>
</dbReference>
<sequence length="173" mass="18879">LVEQRDGLMLGICNGFQALIKLGLVPYGRIMDTDESFPTLTYNVIGRHQSKLVRTRVCSTRSPWLAGTEAGDIYTVPISHGEGRFLASQELIEQLAANGQIATQYAGLDGYATMDTAFNPNGSVCAIEGITSPDGRVFGKMGHSERIGPALYRNVPGTYDMHLFASAVRYFKK</sequence>
<evidence type="ECO:0000313" key="2">
    <source>
        <dbReference type="Proteomes" id="UP001199319"/>
    </source>
</evidence>
<dbReference type="SUPFAM" id="SSF52317">
    <property type="entry name" value="Class I glutamine amidotransferase-like"/>
    <property type="match status" value="1"/>
</dbReference>
<name>A0AAE3AIJ3_9FIRM</name>
<dbReference type="Gene3D" id="3.40.50.880">
    <property type="match status" value="1"/>
</dbReference>
<dbReference type="Proteomes" id="UP001199319">
    <property type="component" value="Unassembled WGS sequence"/>
</dbReference>
<dbReference type="SMART" id="SM01211">
    <property type="entry name" value="GATase_5"/>
    <property type="match status" value="1"/>
</dbReference>
<protein>
    <submittedName>
        <fullName evidence="1">Phosphoribosylformylglycinamidine synthase subunit PurQ</fullName>
    </submittedName>
</protein>
<reference evidence="1" key="1">
    <citation type="submission" date="2021-10" db="EMBL/GenBank/DDBJ databases">
        <title>Anaerobic single-cell dispensing facilitates the cultivation of human gut bacteria.</title>
        <authorList>
            <person name="Afrizal A."/>
        </authorList>
    </citation>
    <scope>NUCLEOTIDE SEQUENCE</scope>
    <source>
        <strain evidence="1">CLA-AA-H272</strain>
    </source>
</reference>